<dbReference type="RefSeq" id="WP_143693293.1">
    <property type="nucleotide sequence ID" value="NZ_AP024883.1"/>
</dbReference>
<protein>
    <recommendedName>
        <fullName evidence="3">Tir chaperone protein (CesT)</fullName>
    </recommendedName>
</protein>
<gene>
    <name evidence="1" type="ORF">SBX37_03575</name>
</gene>
<evidence type="ECO:0008006" key="3">
    <source>
        <dbReference type="Google" id="ProtNLM"/>
    </source>
</evidence>
<evidence type="ECO:0000313" key="1">
    <source>
        <dbReference type="EMBL" id="MDW6001977.1"/>
    </source>
</evidence>
<keyword evidence="2" id="KW-1185">Reference proteome</keyword>
<evidence type="ECO:0000313" key="2">
    <source>
        <dbReference type="Proteomes" id="UP001283366"/>
    </source>
</evidence>
<name>A0ABU4I2Q8_9VIBR</name>
<comment type="caution">
    <text evidence="1">The sequence shown here is derived from an EMBL/GenBank/DDBJ whole genome shotgun (WGS) entry which is preliminary data.</text>
</comment>
<dbReference type="EMBL" id="JAWRCO010000001">
    <property type="protein sequence ID" value="MDW6001977.1"/>
    <property type="molecule type" value="Genomic_DNA"/>
</dbReference>
<sequence>MKSADMFSVDDMLAGITRWLHSSAQTLSFDIDQHRCELCKISAGVRCAFDLESLGDGSLKPELLLNLTRAGLSHFTGVPAYNPETGYVLSQWIPLSEDAEHDSRKTLNVIESLSNQTAVWKELIAGQNGPRRTPAISMHTTHFPQSLSQQLRTF</sequence>
<accession>A0ABU4I2Q8</accession>
<reference evidence="1 2" key="1">
    <citation type="submission" date="2023-11" db="EMBL/GenBank/DDBJ databases">
        <title>Plant-associative lifestyle of Vibrio porteresiae and its evolutionary dynamics.</title>
        <authorList>
            <person name="Rameshkumar N."/>
            <person name="Kirti K."/>
        </authorList>
    </citation>
    <scope>NUCLEOTIDE SEQUENCE [LARGE SCALE GENOMIC DNA]</scope>
    <source>
        <strain evidence="1 2">MSSRF38</strain>
    </source>
</reference>
<proteinExistence type="predicted"/>
<dbReference type="Proteomes" id="UP001283366">
    <property type="component" value="Unassembled WGS sequence"/>
</dbReference>
<organism evidence="1 2">
    <name type="scientific">Vibrio mangrovi</name>
    <dbReference type="NCBI Taxonomy" id="474394"/>
    <lineage>
        <taxon>Bacteria</taxon>
        <taxon>Pseudomonadati</taxon>
        <taxon>Pseudomonadota</taxon>
        <taxon>Gammaproteobacteria</taxon>
        <taxon>Vibrionales</taxon>
        <taxon>Vibrionaceae</taxon>
        <taxon>Vibrio</taxon>
    </lineage>
</organism>